<evidence type="ECO:0000313" key="1">
    <source>
        <dbReference type="EMBL" id="KAJ8730162.1"/>
    </source>
</evidence>
<dbReference type="EMBL" id="JARGEI010000006">
    <property type="protein sequence ID" value="KAJ8730162.1"/>
    <property type="molecule type" value="Genomic_DNA"/>
</dbReference>
<reference evidence="1" key="1">
    <citation type="submission" date="2023-03" db="EMBL/GenBank/DDBJ databases">
        <title>Chromosome-level genomes of two armyworms, Mythimna separata and Mythimna loreyi, provide insights into the biosynthesis and reception of sex pheromones.</title>
        <authorList>
            <person name="Zhao H."/>
        </authorList>
    </citation>
    <scope>NUCLEOTIDE SEQUENCE</scope>
    <source>
        <strain evidence="1">BeijingLab</strain>
        <tissue evidence="1">Pupa</tissue>
    </source>
</reference>
<keyword evidence="2" id="KW-1185">Reference proteome</keyword>
<accession>A0AAD7YXN9</accession>
<dbReference type="Proteomes" id="UP001231518">
    <property type="component" value="Chromosome 9"/>
</dbReference>
<dbReference type="AlphaFoldDB" id="A0AAD7YXN9"/>
<comment type="caution">
    <text evidence="1">The sequence shown here is derived from an EMBL/GenBank/DDBJ whole genome shotgun (WGS) entry which is preliminary data.</text>
</comment>
<evidence type="ECO:0000313" key="2">
    <source>
        <dbReference type="Proteomes" id="UP001231518"/>
    </source>
</evidence>
<organism evidence="1 2">
    <name type="scientific">Mythimna separata</name>
    <name type="common">Oriental armyworm</name>
    <name type="synonym">Pseudaletia separata</name>
    <dbReference type="NCBI Taxonomy" id="271217"/>
    <lineage>
        <taxon>Eukaryota</taxon>
        <taxon>Metazoa</taxon>
        <taxon>Ecdysozoa</taxon>
        <taxon>Arthropoda</taxon>
        <taxon>Hexapoda</taxon>
        <taxon>Insecta</taxon>
        <taxon>Pterygota</taxon>
        <taxon>Neoptera</taxon>
        <taxon>Endopterygota</taxon>
        <taxon>Lepidoptera</taxon>
        <taxon>Glossata</taxon>
        <taxon>Ditrysia</taxon>
        <taxon>Noctuoidea</taxon>
        <taxon>Noctuidae</taxon>
        <taxon>Noctuinae</taxon>
        <taxon>Hadenini</taxon>
        <taxon>Mythimna</taxon>
    </lineage>
</organism>
<dbReference type="SUPFAM" id="SSF57302">
    <property type="entry name" value="Snake toxin-like"/>
    <property type="match status" value="1"/>
</dbReference>
<name>A0AAD7YXN9_MYTSE</name>
<dbReference type="InterPro" id="IPR045860">
    <property type="entry name" value="Snake_toxin-like_sf"/>
</dbReference>
<sequence length="179" mass="19679">MNDIEKSPISLSQSQRNVCLHKMDFKIVLFVFACVFGLTVGEGLRCYTCGFSSVDSNRDCLTITNDTRTVDCPHVYCTILRQEFLDPAGQVASFTRGCEGQPDFLNHEVTDSTFRTYYRACTTDLCNIGNGIESVTGGELSPTPLYNGKNLLVPGTGDATNIKISLVMLLLSIFVINII</sequence>
<gene>
    <name evidence="1" type="ORF">PYW07_017200</name>
</gene>
<proteinExistence type="predicted"/>
<protein>
    <submittedName>
        <fullName evidence="1">Uncharacterized protein</fullName>
    </submittedName>
</protein>